<name>A0A2N9EZD6_FAGSY</name>
<evidence type="ECO:0000256" key="1">
    <source>
        <dbReference type="SAM" id="Phobius"/>
    </source>
</evidence>
<reference evidence="2" key="1">
    <citation type="submission" date="2018-02" db="EMBL/GenBank/DDBJ databases">
        <authorList>
            <person name="Cohen D.B."/>
            <person name="Kent A.D."/>
        </authorList>
    </citation>
    <scope>NUCLEOTIDE SEQUENCE</scope>
</reference>
<protein>
    <submittedName>
        <fullName evidence="2">Uncharacterized protein</fullName>
    </submittedName>
</protein>
<proteinExistence type="predicted"/>
<accession>A0A2N9EZD6</accession>
<organism evidence="2">
    <name type="scientific">Fagus sylvatica</name>
    <name type="common">Beechnut</name>
    <dbReference type="NCBI Taxonomy" id="28930"/>
    <lineage>
        <taxon>Eukaryota</taxon>
        <taxon>Viridiplantae</taxon>
        <taxon>Streptophyta</taxon>
        <taxon>Embryophyta</taxon>
        <taxon>Tracheophyta</taxon>
        <taxon>Spermatophyta</taxon>
        <taxon>Magnoliopsida</taxon>
        <taxon>eudicotyledons</taxon>
        <taxon>Gunneridae</taxon>
        <taxon>Pentapetalae</taxon>
        <taxon>rosids</taxon>
        <taxon>fabids</taxon>
        <taxon>Fagales</taxon>
        <taxon>Fagaceae</taxon>
        <taxon>Fagus</taxon>
    </lineage>
</organism>
<evidence type="ECO:0000313" key="2">
    <source>
        <dbReference type="EMBL" id="SPC84107.1"/>
    </source>
</evidence>
<feature type="transmembrane region" description="Helical" evidence="1">
    <location>
        <begin position="20"/>
        <end position="40"/>
    </location>
</feature>
<dbReference type="EMBL" id="OIVN01000689">
    <property type="protein sequence ID" value="SPC84107.1"/>
    <property type="molecule type" value="Genomic_DNA"/>
</dbReference>
<keyword evidence="1" id="KW-1133">Transmembrane helix</keyword>
<sequence>MRAVSLASQRLRAGMPCTWWWLVAARLLLLQFFVLVDRWLRDLVADRGGPVVSR</sequence>
<gene>
    <name evidence="2" type="ORF">FSB_LOCUS11989</name>
</gene>
<dbReference type="AlphaFoldDB" id="A0A2N9EZD6"/>
<keyword evidence="1" id="KW-0812">Transmembrane</keyword>
<keyword evidence="1" id="KW-0472">Membrane</keyword>